<gene>
    <name evidence="1" type="ORF">RJ641_004766</name>
</gene>
<comment type="caution">
    <text evidence="1">The sequence shown here is derived from an EMBL/GenBank/DDBJ whole genome shotgun (WGS) entry which is preliminary data.</text>
</comment>
<dbReference type="PANTHER" id="PTHR45980">
    <property type="match status" value="1"/>
</dbReference>
<dbReference type="AlphaFoldDB" id="A0AAN8VNQ5"/>
<evidence type="ECO:0000313" key="1">
    <source>
        <dbReference type="EMBL" id="KAK6930672.1"/>
    </source>
</evidence>
<dbReference type="GO" id="GO:0004252">
    <property type="term" value="F:serine-type endopeptidase activity"/>
    <property type="evidence" value="ECO:0007669"/>
    <property type="project" value="TreeGrafter"/>
</dbReference>
<dbReference type="SUPFAM" id="SSF50494">
    <property type="entry name" value="Trypsin-like serine proteases"/>
    <property type="match status" value="1"/>
</dbReference>
<sequence>MEFGDLPALQDAVTIVGYPIGGDTIFVIGGVVSRMEILFDVHDSMQQFGIQINTTINSGNSGGPTFNDKGKCVGIALQTFEHEDVENIEVIKTFGGLSLNKPHTTVSALDEGPTRVQSSKETVDHIERVEPKEH</sequence>
<keyword evidence="2" id="KW-1185">Reference proteome</keyword>
<dbReference type="Gene3D" id="2.40.10.10">
    <property type="entry name" value="Trypsin-like serine proteases"/>
    <property type="match status" value="1"/>
</dbReference>
<dbReference type="EMBL" id="JBAMMX010000012">
    <property type="protein sequence ID" value="KAK6930672.1"/>
    <property type="molecule type" value="Genomic_DNA"/>
</dbReference>
<protein>
    <recommendedName>
        <fullName evidence="3">Serine protease</fullName>
    </recommendedName>
</protein>
<evidence type="ECO:0008006" key="3">
    <source>
        <dbReference type="Google" id="ProtNLM"/>
    </source>
</evidence>
<dbReference type="InterPro" id="IPR009003">
    <property type="entry name" value="Peptidase_S1_PA"/>
</dbReference>
<evidence type="ECO:0000313" key="2">
    <source>
        <dbReference type="Proteomes" id="UP001370490"/>
    </source>
</evidence>
<proteinExistence type="predicted"/>
<dbReference type="Proteomes" id="UP001370490">
    <property type="component" value="Unassembled WGS sequence"/>
</dbReference>
<dbReference type="PANTHER" id="PTHR45980:SF18">
    <property type="entry name" value="PROTEASE DO-LIKE 9"/>
    <property type="match status" value="1"/>
</dbReference>
<accession>A0AAN8VNQ5</accession>
<dbReference type="InterPro" id="IPR043504">
    <property type="entry name" value="Peptidase_S1_PA_chymotrypsin"/>
</dbReference>
<reference evidence="1 2" key="1">
    <citation type="submission" date="2023-12" db="EMBL/GenBank/DDBJ databases">
        <title>A high-quality genome assembly for Dillenia turbinata (Dilleniales).</title>
        <authorList>
            <person name="Chanderbali A."/>
        </authorList>
    </citation>
    <scope>NUCLEOTIDE SEQUENCE [LARGE SCALE GENOMIC DNA]</scope>
    <source>
        <strain evidence="1">LSX21</strain>
        <tissue evidence="1">Leaf</tissue>
    </source>
</reference>
<name>A0AAN8VNQ5_9MAGN</name>
<dbReference type="Pfam" id="PF13365">
    <property type="entry name" value="Trypsin_2"/>
    <property type="match status" value="1"/>
</dbReference>
<organism evidence="1 2">
    <name type="scientific">Dillenia turbinata</name>
    <dbReference type="NCBI Taxonomy" id="194707"/>
    <lineage>
        <taxon>Eukaryota</taxon>
        <taxon>Viridiplantae</taxon>
        <taxon>Streptophyta</taxon>
        <taxon>Embryophyta</taxon>
        <taxon>Tracheophyta</taxon>
        <taxon>Spermatophyta</taxon>
        <taxon>Magnoliopsida</taxon>
        <taxon>eudicotyledons</taxon>
        <taxon>Gunneridae</taxon>
        <taxon>Pentapetalae</taxon>
        <taxon>Dilleniales</taxon>
        <taxon>Dilleniaceae</taxon>
        <taxon>Dillenia</taxon>
    </lineage>
</organism>